<dbReference type="PANTHER" id="PTHR11835:SF34">
    <property type="entry name" value="ISOCITRATE DEHYDROGENASE [NAD] SUBUNIT ALPHA, MITOCHONDRIAL"/>
    <property type="match status" value="1"/>
</dbReference>
<name>A0A7J7RSI1_MYOMY</name>
<feature type="region of interest" description="Disordered" evidence="5">
    <location>
        <begin position="58"/>
        <end position="93"/>
    </location>
</feature>
<dbReference type="PANTHER" id="PTHR11835">
    <property type="entry name" value="DECARBOXYLATING DEHYDROGENASES-ISOCITRATE, ISOPROPYLMALATE, TARTRATE"/>
    <property type="match status" value="1"/>
</dbReference>
<accession>A0A7J7RSI1</accession>
<feature type="compositionally biased region" description="Polar residues" evidence="5">
    <location>
        <begin position="82"/>
        <end position="93"/>
    </location>
</feature>
<feature type="compositionally biased region" description="Polar residues" evidence="5">
    <location>
        <begin position="135"/>
        <end position="154"/>
    </location>
</feature>
<evidence type="ECO:0000256" key="3">
    <source>
        <dbReference type="ARBA" id="ARBA00022532"/>
    </source>
</evidence>
<dbReference type="Gene3D" id="3.40.718.10">
    <property type="entry name" value="Isopropylmalate Dehydrogenase"/>
    <property type="match status" value="1"/>
</dbReference>
<evidence type="ECO:0000256" key="4">
    <source>
        <dbReference type="ARBA" id="ARBA00023002"/>
    </source>
</evidence>
<dbReference type="Proteomes" id="UP000527355">
    <property type="component" value="Unassembled WGS sequence"/>
</dbReference>
<evidence type="ECO:0000256" key="2">
    <source>
        <dbReference type="ARBA" id="ARBA00011525"/>
    </source>
</evidence>
<protein>
    <submittedName>
        <fullName evidence="6">Isocitrate dehydrogenase (NAD(+)) 3 catalytic subunit alpha</fullName>
    </submittedName>
</protein>
<keyword evidence="7" id="KW-1185">Reference proteome</keyword>
<comment type="subunit">
    <text evidence="2">Heterooligomer of subunits alpha (IDH3A), beta (IDH3B), and gamma (IDH3G) in the apparent ratio of 2:1:1. The heterodimer containing one IDH3A and one IDH3B subunit and the heterodimer containing one IDH3A and one IDH3G subunit assemble into a heterotetramer (which contains two subunits of IDH3A, one of IDH3B and one of IDH3G) and further into the heterooctamer.</text>
</comment>
<evidence type="ECO:0000313" key="7">
    <source>
        <dbReference type="Proteomes" id="UP000527355"/>
    </source>
</evidence>
<evidence type="ECO:0000313" key="6">
    <source>
        <dbReference type="EMBL" id="KAF6279100.1"/>
    </source>
</evidence>
<reference evidence="6 7" key="1">
    <citation type="journal article" date="2020" name="Nature">
        <title>Six reference-quality genomes reveal evolution of bat adaptations.</title>
        <authorList>
            <person name="Jebb D."/>
            <person name="Huang Z."/>
            <person name="Pippel M."/>
            <person name="Hughes G.M."/>
            <person name="Lavrichenko K."/>
            <person name="Devanna P."/>
            <person name="Winkler S."/>
            <person name="Jermiin L.S."/>
            <person name="Skirmuntt E.C."/>
            <person name="Katzourakis A."/>
            <person name="Burkitt-Gray L."/>
            <person name="Ray D.A."/>
            <person name="Sullivan K.A.M."/>
            <person name="Roscito J.G."/>
            <person name="Kirilenko B.M."/>
            <person name="Davalos L.M."/>
            <person name="Corthals A.P."/>
            <person name="Power M.L."/>
            <person name="Jones G."/>
            <person name="Ransome R.D."/>
            <person name="Dechmann D.K.N."/>
            <person name="Locatelli A.G."/>
            <person name="Puechmaille S.J."/>
            <person name="Fedrigo O."/>
            <person name="Jarvis E.D."/>
            <person name="Hiller M."/>
            <person name="Vernes S.C."/>
            <person name="Myers E.W."/>
            <person name="Teeling E.C."/>
        </authorList>
    </citation>
    <scope>NUCLEOTIDE SEQUENCE [LARGE SCALE GENOMIC DNA]</scope>
    <source>
        <strain evidence="6">MMyoMyo1</strain>
        <tissue evidence="6">Flight muscle</tissue>
    </source>
</reference>
<dbReference type="GO" id="GO:0005739">
    <property type="term" value="C:mitochondrion"/>
    <property type="evidence" value="ECO:0007669"/>
    <property type="project" value="TreeGrafter"/>
</dbReference>
<evidence type="ECO:0000256" key="1">
    <source>
        <dbReference type="ARBA" id="ARBA00007769"/>
    </source>
</evidence>
<dbReference type="GO" id="GO:0006102">
    <property type="term" value="P:isocitrate metabolic process"/>
    <property type="evidence" value="ECO:0007669"/>
    <property type="project" value="TreeGrafter"/>
</dbReference>
<dbReference type="SUPFAM" id="SSF53659">
    <property type="entry name" value="Isocitrate/Isopropylmalate dehydrogenase-like"/>
    <property type="match status" value="1"/>
</dbReference>
<feature type="region of interest" description="Disordered" evidence="5">
    <location>
        <begin position="135"/>
        <end position="179"/>
    </location>
</feature>
<evidence type="ECO:0000256" key="5">
    <source>
        <dbReference type="SAM" id="MobiDB-lite"/>
    </source>
</evidence>
<proteinExistence type="inferred from homology"/>
<dbReference type="GO" id="GO:0004449">
    <property type="term" value="F:isocitrate dehydrogenase (NAD+) activity"/>
    <property type="evidence" value="ECO:0007669"/>
    <property type="project" value="TreeGrafter"/>
</dbReference>
<keyword evidence="3" id="KW-0816">Tricarboxylic acid cycle</keyword>
<comment type="caution">
    <text evidence="6">The sequence shown here is derived from an EMBL/GenBank/DDBJ whole genome shotgun (WGS) entry which is preliminary data.</text>
</comment>
<dbReference type="EMBL" id="JABWUV010000022">
    <property type="protein sequence ID" value="KAF6279100.1"/>
    <property type="molecule type" value="Genomic_DNA"/>
</dbReference>
<dbReference type="AlphaFoldDB" id="A0A7J7RSI1"/>
<dbReference type="GO" id="GO:0006099">
    <property type="term" value="P:tricarboxylic acid cycle"/>
    <property type="evidence" value="ECO:0007669"/>
    <property type="project" value="UniProtKB-KW"/>
</dbReference>
<organism evidence="6 7">
    <name type="scientific">Myotis myotis</name>
    <name type="common">Greater mouse-eared bat</name>
    <name type="synonym">Vespertilio myotis</name>
    <dbReference type="NCBI Taxonomy" id="51298"/>
    <lineage>
        <taxon>Eukaryota</taxon>
        <taxon>Metazoa</taxon>
        <taxon>Chordata</taxon>
        <taxon>Craniata</taxon>
        <taxon>Vertebrata</taxon>
        <taxon>Euteleostomi</taxon>
        <taxon>Mammalia</taxon>
        <taxon>Eutheria</taxon>
        <taxon>Laurasiatheria</taxon>
        <taxon>Chiroptera</taxon>
        <taxon>Yangochiroptera</taxon>
        <taxon>Vespertilionidae</taxon>
        <taxon>Myotis</taxon>
    </lineage>
</organism>
<dbReference type="VEuPathDB" id="HostDB:GeneID_118679056"/>
<keyword evidence="4" id="KW-0560">Oxidoreductase</keyword>
<sequence>MAGPAWMSKVSRLLGAFHNPKQVQTVTLIPGDGIGPEISAAVMKIFDAAKAPIQWEERSVTAIQGPSGKGNGSDADRARPHSCSTSHSTGPAESLTTLFTLRSHGRPLASPEHGHQAAERSTAVWRAWLSPTPCTRQGVSIASDAESPSPSTGSRVPLPLVDPRRPVLGMRHPGHGGPQ</sequence>
<gene>
    <name evidence="6" type="ORF">mMyoMyo1_006606</name>
</gene>
<comment type="similarity">
    <text evidence="1">Belongs to the isocitrate and isopropylmalate dehydrogenases family.</text>
</comment>